<keyword evidence="3" id="KW-1185">Reference proteome</keyword>
<proteinExistence type="predicted"/>
<organism evidence="2 3">
    <name type="scientific">Castanea mollissima</name>
    <name type="common">Chinese chestnut</name>
    <dbReference type="NCBI Taxonomy" id="60419"/>
    <lineage>
        <taxon>Eukaryota</taxon>
        <taxon>Viridiplantae</taxon>
        <taxon>Streptophyta</taxon>
        <taxon>Embryophyta</taxon>
        <taxon>Tracheophyta</taxon>
        <taxon>Spermatophyta</taxon>
        <taxon>Magnoliopsida</taxon>
        <taxon>eudicotyledons</taxon>
        <taxon>Gunneridae</taxon>
        <taxon>Pentapetalae</taxon>
        <taxon>rosids</taxon>
        <taxon>fabids</taxon>
        <taxon>Fagales</taxon>
        <taxon>Fagaceae</taxon>
        <taxon>Castanea</taxon>
    </lineage>
</organism>
<accession>A0A8J4VD05</accession>
<evidence type="ECO:0000313" key="2">
    <source>
        <dbReference type="EMBL" id="KAF3950305.1"/>
    </source>
</evidence>
<comment type="caution">
    <text evidence="2">The sequence shown here is derived from an EMBL/GenBank/DDBJ whole genome shotgun (WGS) entry which is preliminary data.</text>
</comment>
<gene>
    <name evidence="2" type="ORF">CMV_023919</name>
</gene>
<dbReference type="EMBL" id="JRKL02005537">
    <property type="protein sequence ID" value="KAF3950305.1"/>
    <property type="molecule type" value="Genomic_DNA"/>
</dbReference>
<dbReference type="AlphaFoldDB" id="A0A8J4VD05"/>
<feature type="compositionally biased region" description="Basic and acidic residues" evidence="1">
    <location>
        <begin position="145"/>
        <end position="154"/>
    </location>
</feature>
<dbReference type="Proteomes" id="UP000737018">
    <property type="component" value="Unassembled WGS sequence"/>
</dbReference>
<dbReference type="OrthoDB" id="1434107at2759"/>
<evidence type="ECO:0000313" key="3">
    <source>
        <dbReference type="Proteomes" id="UP000737018"/>
    </source>
</evidence>
<feature type="region of interest" description="Disordered" evidence="1">
    <location>
        <begin position="130"/>
        <end position="154"/>
    </location>
</feature>
<sequence>MKLTHVLTEAKAMEEGMQLAWEMVLELQFLKVIHGWFFTPCLVRPLFYQASLTFISGSLLQDQRFRYCKFSFVPRYGNKATHFLAQYARNLSKFSSWIEKTSSKLSQATCYIYSVFQLQYASSTKGVSMHLANRSEPPSKSKTASQKEEMEKIY</sequence>
<name>A0A8J4VD05_9ROSI</name>
<evidence type="ECO:0000256" key="1">
    <source>
        <dbReference type="SAM" id="MobiDB-lite"/>
    </source>
</evidence>
<reference evidence="2" key="1">
    <citation type="submission" date="2020-03" db="EMBL/GenBank/DDBJ databases">
        <title>Castanea mollissima Vanexum genome sequencing.</title>
        <authorList>
            <person name="Staton M."/>
        </authorList>
    </citation>
    <scope>NUCLEOTIDE SEQUENCE</scope>
    <source>
        <tissue evidence="2">Leaf</tissue>
    </source>
</reference>
<protein>
    <submittedName>
        <fullName evidence="2">Uncharacterized protein</fullName>
    </submittedName>
</protein>